<dbReference type="STRING" id="516051.VC82_2341"/>
<dbReference type="PANTHER" id="PTHR46268:SF6">
    <property type="entry name" value="UNIVERSAL STRESS PROTEIN UP12"/>
    <property type="match status" value="1"/>
</dbReference>
<proteinExistence type="inferred from homology"/>
<organism evidence="3 4">
    <name type="scientific">Flagellimonas lutaonensis</name>
    <dbReference type="NCBI Taxonomy" id="516051"/>
    <lineage>
        <taxon>Bacteria</taxon>
        <taxon>Pseudomonadati</taxon>
        <taxon>Bacteroidota</taxon>
        <taxon>Flavobacteriia</taxon>
        <taxon>Flavobacteriales</taxon>
        <taxon>Flavobacteriaceae</taxon>
        <taxon>Flagellimonas</taxon>
    </lineage>
</organism>
<dbReference type="PATRIC" id="fig|516051.4.peg.2409"/>
<accession>A0A0D5YUK1</accession>
<comment type="similarity">
    <text evidence="1">Belongs to the universal stress protein A family.</text>
</comment>
<feature type="domain" description="UspA" evidence="2">
    <location>
        <begin position="1"/>
        <end position="148"/>
    </location>
</feature>
<dbReference type="RefSeq" id="WP_045802524.1">
    <property type="nucleotide sequence ID" value="NZ_CP011071.1"/>
</dbReference>
<dbReference type="HOGENOM" id="CLU_049301_2_4_10"/>
<keyword evidence="4" id="KW-1185">Reference proteome</keyword>
<evidence type="ECO:0000313" key="3">
    <source>
        <dbReference type="EMBL" id="AKA35930.1"/>
    </source>
</evidence>
<name>A0A0D5YUK1_9FLAO</name>
<evidence type="ECO:0000313" key="4">
    <source>
        <dbReference type="Proteomes" id="UP000032726"/>
    </source>
</evidence>
<dbReference type="EMBL" id="CP011071">
    <property type="protein sequence ID" value="AKA35930.1"/>
    <property type="molecule type" value="Genomic_DNA"/>
</dbReference>
<dbReference type="Pfam" id="PF00582">
    <property type="entry name" value="Usp"/>
    <property type="match status" value="1"/>
</dbReference>
<evidence type="ECO:0000256" key="1">
    <source>
        <dbReference type="ARBA" id="ARBA00008791"/>
    </source>
</evidence>
<dbReference type="OrthoDB" id="9788959at2"/>
<protein>
    <submittedName>
        <fullName evidence="3">UspA domain-containing protein</fullName>
    </submittedName>
</protein>
<dbReference type="PRINTS" id="PR01438">
    <property type="entry name" value="UNVRSLSTRESS"/>
</dbReference>
<dbReference type="Proteomes" id="UP000032726">
    <property type="component" value="Chromosome"/>
</dbReference>
<sequence>MKNILIPTDFSEDAWKAIQYAQLLFKEVECNFYCLHVSDLVEYAVVTENEGNGNGTGVANGTRMTASKKQLNDFLKAAEDHFTNQKHHFFGIHDHGFFIDSIKKHAKEKKIDLIVMGTKGATGLRKRIIGSNTGDVITKVPYNTLVIPKEAALKRPEEIAFPTDYNIFYSHKILEALSEMIRLGDEGNLRVMHVTRLGGILTSEQKKNQEYLHDFLMESFPENNSFHTLTNKSVNAAIQCFVESRDIDMMIMVAKNLNFLQQMLFDPLVEKISFHTNVPFFVIHE</sequence>
<reference evidence="3 4" key="1">
    <citation type="submission" date="2015-03" db="EMBL/GenBank/DDBJ databases">
        <title>Complete genome sequence of Muricauda lutaonensis CC-HSB-11T, isolated from a coastal hot spring.</title>
        <authorList>
            <person name="Kim K.M."/>
        </authorList>
    </citation>
    <scope>NUCLEOTIDE SEQUENCE [LARGE SCALE GENOMIC DNA]</scope>
    <source>
        <strain evidence="3 4">CC-HSB-11</strain>
    </source>
</reference>
<dbReference type="AlphaFoldDB" id="A0A0D5YUK1"/>
<dbReference type="InterPro" id="IPR006016">
    <property type="entry name" value="UspA"/>
</dbReference>
<dbReference type="PANTHER" id="PTHR46268">
    <property type="entry name" value="STRESS RESPONSE PROTEIN NHAX"/>
    <property type="match status" value="1"/>
</dbReference>
<dbReference type="SUPFAM" id="SSF52402">
    <property type="entry name" value="Adenine nucleotide alpha hydrolases-like"/>
    <property type="match status" value="2"/>
</dbReference>
<dbReference type="Gene3D" id="3.40.50.12370">
    <property type="match status" value="1"/>
</dbReference>
<dbReference type="KEGG" id="mlt:VC82_2341"/>
<dbReference type="InterPro" id="IPR006015">
    <property type="entry name" value="Universal_stress_UspA"/>
</dbReference>
<evidence type="ECO:0000259" key="2">
    <source>
        <dbReference type="Pfam" id="PF00582"/>
    </source>
</evidence>
<gene>
    <name evidence="3" type="ORF">VC82_2341</name>
</gene>
<dbReference type="CDD" id="cd00293">
    <property type="entry name" value="USP-like"/>
    <property type="match status" value="1"/>
</dbReference>